<proteinExistence type="predicted"/>
<feature type="non-terminal residue" evidence="1">
    <location>
        <position position="376"/>
    </location>
</feature>
<protein>
    <submittedName>
        <fullName evidence="1">Uncharacterized protein</fullName>
    </submittedName>
</protein>
<keyword evidence="2" id="KW-1185">Reference proteome</keyword>
<dbReference type="OrthoDB" id="77709at2759"/>
<reference evidence="1 2" key="1">
    <citation type="journal article" date="2014" name="Genome Biol. Evol.">
        <title>The secreted proteins of Achlya hypogyna and Thraustotheca clavata identify the ancestral oomycete secretome and reveal gene acquisitions by horizontal gene transfer.</title>
        <authorList>
            <person name="Misner I."/>
            <person name="Blouin N."/>
            <person name="Leonard G."/>
            <person name="Richards T.A."/>
            <person name="Lane C.E."/>
        </authorList>
    </citation>
    <scope>NUCLEOTIDE SEQUENCE [LARGE SCALE GENOMIC DNA]</scope>
    <source>
        <strain evidence="1 2">ATCC 34112</strain>
    </source>
</reference>
<sequence length="376" mass="43417">MHHVTLSASVVNSVAPLFDFPVQKSGNDEYSLPMDDANPADVPISFTKSPVQSIIIDSGIMKQLALAGIEITNTAFLQPDLCKLDDWQQEVDKTIESNIYENYTDREIDEQIESLLTSMDPKEHFLNAATYYLENPREYSSFFKDPRIIESCKFLGIDISAIPYRTSKSFKHQPNSAETLSDVVAKARFKAHQHECQLSIAIILQAQPLIEAKLKHAEIGPLKVIPHHNRAKSNRVHTIQTPQHFYDKAKDLAERQRLVVMKQAKVLENAERWKETQVKIKKAISNRIESREAAELKYKKKEFEKQVKLKSYDAVAEQRIRRKKILDGLDNHTPMQLKPRMKEEARLVKELRVLDLDDHLHRSQRLKHASECRKQY</sequence>
<gene>
    <name evidence="1" type="ORF">THRCLA_10982</name>
</gene>
<evidence type="ECO:0000313" key="2">
    <source>
        <dbReference type="Proteomes" id="UP000243217"/>
    </source>
</evidence>
<comment type="caution">
    <text evidence="1">The sequence shown here is derived from an EMBL/GenBank/DDBJ whole genome shotgun (WGS) entry which is preliminary data.</text>
</comment>
<evidence type="ECO:0000313" key="1">
    <source>
        <dbReference type="EMBL" id="OQR83107.1"/>
    </source>
</evidence>
<dbReference type="EMBL" id="JNBS01004525">
    <property type="protein sequence ID" value="OQR83107.1"/>
    <property type="molecule type" value="Genomic_DNA"/>
</dbReference>
<organism evidence="1 2">
    <name type="scientific">Thraustotheca clavata</name>
    <dbReference type="NCBI Taxonomy" id="74557"/>
    <lineage>
        <taxon>Eukaryota</taxon>
        <taxon>Sar</taxon>
        <taxon>Stramenopiles</taxon>
        <taxon>Oomycota</taxon>
        <taxon>Saprolegniomycetes</taxon>
        <taxon>Saprolegniales</taxon>
        <taxon>Achlyaceae</taxon>
        <taxon>Thraustotheca</taxon>
    </lineage>
</organism>
<accession>A0A1V9YBN4</accession>
<name>A0A1V9YBN4_9STRA</name>
<dbReference type="Proteomes" id="UP000243217">
    <property type="component" value="Unassembled WGS sequence"/>
</dbReference>
<dbReference type="AlphaFoldDB" id="A0A1V9YBN4"/>